<comment type="cofactor">
    <cofactor evidence="1">
        <name>a divalent metal cation</name>
        <dbReference type="ChEBI" id="CHEBI:60240"/>
    </cofactor>
</comment>
<organism evidence="4 5">
    <name type="scientific">Arctia plantaginis</name>
    <name type="common">Wood tiger moth</name>
    <name type="synonym">Phalaena plantaginis</name>
    <dbReference type="NCBI Taxonomy" id="874455"/>
    <lineage>
        <taxon>Eukaryota</taxon>
        <taxon>Metazoa</taxon>
        <taxon>Ecdysozoa</taxon>
        <taxon>Arthropoda</taxon>
        <taxon>Hexapoda</taxon>
        <taxon>Insecta</taxon>
        <taxon>Pterygota</taxon>
        <taxon>Neoptera</taxon>
        <taxon>Endopterygota</taxon>
        <taxon>Lepidoptera</taxon>
        <taxon>Glossata</taxon>
        <taxon>Ditrysia</taxon>
        <taxon>Noctuoidea</taxon>
        <taxon>Erebidae</taxon>
        <taxon>Arctiinae</taxon>
        <taxon>Arctia</taxon>
    </lineage>
</organism>
<comment type="caution">
    <text evidence="4">The sequence shown here is derived from an EMBL/GenBank/DDBJ whole genome shotgun (WGS) entry which is preliminary data.</text>
</comment>
<sequence>MAVVDANYNFIYVNVGCQGRISDGGVFNNTFFKKALEGNSLHLPPPRALPGKTTLTPFVLVADDAFPLSPNIMIPYSGIHDKGSKKRIFGYRLSRARRVSENAFGVLSACFRVFRSPMALQPEVATKVTMAAVYLHNFLRKTSSKSVYNPRGIFDSESTEDGELTLGLWRRDASSSLRSLSGVPRRSTTLAQSVRDEFADFFISPQGEVTFQHNK</sequence>
<dbReference type="GO" id="GO:0046872">
    <property type="term" value="F:metal ion binding"/>
    <property type="evidence" value="ECO:0007669"/>
    <property type="project" value="UniProtKB-KW"/>
</dbReference>
<dbReference type="InterPro" id="IPR027806">
    <property type="entry name" value="HARBI1_dom"/>
</dbReference>
<evidence type="ECO:0000259" key="3">
    <source>
        <dbReference type="Pfam" id="PF13359"/>
    </source>
</evidence>
<dbReference type="Proteomes" id="UP000494106">
    <property type="component" value="Unassembled WGS sequence"/>
</dbReference>
<dbReference type="AlphaFoldDB" id="A0A8S1B2C3"/>
<accession>A0A8S1B2C3</accession>
<proteinExistence type="predicted"/>
<evidence type="ECO:0000256" key="1">
    <source>
        <dbReference type="ARBA" id="ARBA00001968"/>
    </source>
</evidence>
<protein>
    <recommendedName>
        <fullName evidence="3">DDE Tnp4 domain-containing protein</fullName>
    </recommendedName>
</protein>
<evidence type="ECO:0000313" key="4">
    <source>
        <dbReference type="EMBL" id="CAB3253568.1"/>
    </source>
</evidence>
<dbReference type="OrthoDB" id="6627079at2759"/>
<keyword evidence="2" id="KW-0479">Metal-binding</keyword>
<name>A0A8S1B2C3_ARCPL</name>
<dbReference type="EMBL" id="CADEBC010000561">
    <property type="protein sequence ID" value="CAB3253568.1"/>
    <property type="molecule type" value="Genomic_DNA"/>
</dbReference>
<evidence type="ECO:0000256" key="2">
    <source>
        <dbReference type="ARBA" id="ARBA00022723"/>
    </source>
</evidence>
<gene>
    <name evidence="4" type="ORF">APLA_LOCUS14186</name>
</gene>
<dbReference type="Pfam" id="PF13359">
    <property type="entry name" value="DDE_Tnp_4"/>
    <property type="match status" value="1"/>
</dbReference>
<keyword evidence="5" id="KW-1185">Reference proteome</keyword>
<reference evidence="4 5" key="1">
    <citation type="submission" date="2020-04" db="EMBL/GenBank/DDBJ databases">
        <authorList>
            <person name="Wallbank WR R."/>
            <person name="Pardo Diaz C."/>
            <person name="Kozak K."/>
            <person name="Martin S."/>
            <person name="Jiggins C."/>
            <person name="Moest M."/>
            <person name="Warren A I."/>
            <person name="Byers J.R.P. K."/>
            <person name="Montejo-Kovacevich G."/>
            <person name="Yen C E."/>
        </authorList>
    </citation>
    <scope>NUCLEOTIDE SEQUENCE [LARGE SCALE GENOMIC DNA]</scope>
</reference>
<feature type="domain" description="DDE Tnp4" evidence="3">
    <location>
        <begin position="2"/>
        <end position="137"/>
    </location>
</feature>
<evidence type="ECO:0000313" key="5">
    <source>
        <dbReference type="Proteomes" id="UP000494106"/>
    </source>
</evidence>